<reference evidence="4 5" key="1">
    <citation type="journal article" date="2015" name="Int. J. Syst. Evol. Microbiol.">
        <title>Flavisolibacter ginsenosidimutans sp. nov., with ginsenoside-converting activity isolated from soil used for cultivating ginseng.</title>
        <authorList>
            <person name="Zhao Y."/>
            <person name="Liu Q."/>
            <person name="Kang M.S."/>
            <person name="Jin F."/>
            <person name="Yu H."/>
            <person name="Im W.T."/>
        </authorList>
    </citation>
    <scope>NUCLEOTIDE SEQUENCE [LARGE SCALE GENOMIC DNA]</scope>
    <source>
        <strain evidence="4 5">Gsoil 636</strain>
    </source>
</reference>
<dbReference type="CDD" id="cd10918">
    <property type="entry name" value="CE4_NodB_like_5s_6s"/>
    <property type="match status" value="1"/>
</dbReference>
<dbReference type="InterPro" id="IPR002509">
    <property type="entry name" value="NODB_dom"/>
</dbReference>
<sequence length="336" mass="39018">MNLRQFVKRFLRSPKVVVLMYHRVANVEADPWQLAVSPENFEAQLKLLRKKYKVITPQQLLKQNPRWRLGKNRVCITFDDGYLDNFTTAKPLLEKYRCPATFFITTHSLQTAKPYWWDELQEIIFSAPKLPSPFLLEIAGTKIVCELENGGTLTSGQEAKQKEWIWSDEPPTQRCRLYFSLWEKMRSLPQSEIEASLVQLKEMIGGMKMTLHDSMPMTIINLKDMSRQTLFQIGLHTHTHPVLSDHSFAFQQKELEENKKILEQVCGYPITILSYPHGRFNDDTLALAKDLKLTAAFTTMPEPAMSYSPPHKLGRYQVLNWNEEAFDSFLKKTFAS</sequence>
<feature type="domain" description="NodB homology" evidence="3">
    <location>
        <begin position="72"/>
        <end position="336"/>
    </location>
</feature>
<dbReference type="Proteomes" id="UP000321204">
    <property type="component" value="Chromosome"/>
</dbReference>
<dbReference type="GO" id="GO:0005975">
    <property type="term" value="P:carbohydrate metabolic process"/>
    <property type="evidence" value="ECO:0007669"/>
    <property type="project" value="InterPro"/>
</dbReference>
<dbReference type="PANTHER" id="PTHR34216:SF3">
    <property type="entry name" value="POLY-BETA-1,6-N-ACETYL-D-GLUCOSAMINE N-DEACETYLASE"/>
    <property type="match status" value="1"/>
</dbReference>
<organism evidence="4 5">
    <name type="scientific">Flavisolibacter ginsenosidimutans</name>
    <dbReference type="NCBI Taxonomy" id="661481"/>
    <lineage>
        <taxon>Bacteria</taxon>
        <taxon>Pseudomonadati</taxon>
        <taxon>Bacteroidota</taxon>
        <taxon>Chitinophagia</taxon>
        <taxon>Chitinophagales</taxon>
        <taxon>Chitinophagaceae</taxon>
        <taxon>Flavisolibacter</taxon>
    </lineage>
</organism>
<evidence type="ECO:0000313" key="4">
    <source>
        <dbReference type="EMBL" id="QEC55209.1"/>
    </source>
</evidence>
<comment type="subcellular location">
    <subcellularLocation>
        <location evidence="1">Secreted</location>
    </subcellularLocation>
</comment>
<keyword evidence="2" id="KW-0732">Signal</keyword>
<dbReference type="KEGG" id="fgg:FSB75_04575"/>
<name>A0A5B8UGE9_9BACT</name>
<proteinExistence type="predicted"/>
<dbReference type="Gene3D" id="3.20.20.370">
    <property type="entry name" value="Glycoside hydrolase/deacetylase"/>
    <property type="match status" value="1"/>
</dbReference>
<dbReference type="RefSeq" id="WP_146783454.1">
    <property type="nucleotide sequence ID" value="NZ_BAABIO010000006.1"/>
</dbReference>
<dbReference type="InterPro" id="IPR011330">
    <property type="entry name" value="Glyco_hydro/deAcase_b/a-brl"/>
</dbReference>
<dbReference type="PROSITE" id="PS51677">
    <property type="entry name" value="NODB"/>
    <property type="match status" value="1"/>
</dbReference>
<gene>
    <name evidence="4" type="ORF">FSB75_04575</name>
</gene>
<dbReference type="GO" id="GO:0016810">
    <property type="term" value="F:hydrolase activity, acting on carbon-nitrogen (but not peptide) bonds"/>
    <property type="evidence" value="ECO:0007669"/>
    <property type="project" value="InterPro"/>
</dbReference>
<evidence type="ECO:0000256" key="1">
    <source>
        <dbReference type="ARBA" id="ARBA00004613"/>
    </source>
</evidence>
<evidence type="ECO:0000313" key="5">
    <source>
        <dbReference type="Proteomes" id="UP000321204"/>
    </source>
</evidence>
<dbReference type="OrthoDB" id="9778320at2"/>
<dbReference type="Pfam" id="PF01522">
    <property type="entry name" value="Polysacc_deac_1"/>
    <property type="match status" value="2"/>
</dbReference>
<dbReference type="AlphaFoldDB" id="A0A5B8UGE9"/>
<dbReference type="SUPFAM" id="SSF88713">
    <property type="entry name" value="Glycoside hydrolase/deacetylase"/>
    <property type="match status" value="1"/>
</dbReference>
<protein>
    <submittedName>
        <fullName evidence="4">Polysaccharide deacetylase family protein</fullName>
    </submittedName>
</protein>
<keyword evidence="5" id="KW-1185">Reference proteome</keyword>
<evidence type="ECO:0000259" key="3">
    <source>
        <dbReference type="PROSITE" id="PS51677"/>
    </source>
</evidence>
<evidence type="ECO:0000256" key="2">
    <source>
        <dbReference type="ARBA" id="ARBA00022729"/>
    </source>
</evidence>
<dbReference type="InterPro" id="IPR051398">
    <property type="entry name" value="Polysacch_Deacetylase"/>
</dbReference>
<accession>A0A5B8UGE9</accession>
<dbReference type="GO" id="GO:0005576">
    <property type="term" value="C:extracellular region"/>
    <property type="evidence" value="ECO:0007669"/>
    <property type="project" value="UniProtKB-SubCell"/>
</dbReference>
<dbReference type="PANTHER" id="PTHR34216">
    <property type="match status" value="1"/>
</dbReference>
<dbReference type="EMBL" id="CP042433">
    <property type="protein sequence ID" value="QEC55209.1"/>
    <property type="molecule type" value="Genomic_DNA"/>
</dbReference>